<sequence>MPAEQATDHRSGLLPFVDEDPTCGPPLDVEPLPRERAEALARNVKGIADPTRLQILSVLLAAPEGEACVCDMTPLLDLAQPTVSYHMKILVDAGLVSRRKRGTWAWYAIRPEHRAVLDALIWGEGEGEGSAEA</sequence>
<dbReference type="Gene3D" id="1.10.10.10">
    <property type="entry name" value="Winged helix-like DNA-binding domain superfamily/Winged helix DNA-binding domain"/>
    <property type="match status" value="1"/>
</dbReference>
<evidence type="ECO:0000313" key="6">
    <source>
        <dbReference type="Proteomes" id="UP001278571"/>
    </source>
</evidence>
<dbReference type="PROSITE" id="PS50987">
    <property type="entry name" value="HTH_ARSR_2"/>
    <property type="match status" value="1"/>
</dbReference>
<evidence type="ECO:0000256" key="2">
    <source>
        <dbReference type="ARBA" id="ARBA00023125"/>
    </source>
</evidence>
<dbReference type="EMBL" id="JAWJZF010000279">
    <property type="protein sequence ID" value="MDX2291914.1"/>
    <property type="molecule type" value="Genomic_DNA"/>
</dbReference>
<feature type="domain" description="HTH arsR-type" evidence="4">
    <location>
        <begin position="32"/>
        <end position="129"/>
    </location>
</feature>
<dbReference type="InterPro" id="IPR051081">
    <property type="entry name" value="HTH_MetalResp_TranReg"/>
</dbReference>
<proteinExistence type="predicted"/>
<keyword evidence="2" id="KW-0238">DNA-binding</keyword>
<dbReference type="Pfam" id="PF01022">
    <property type="entry name" value="HTH_5"/>
    <property type="match status" value="1"/>
</dbReference>
<dbReference type="SUPFAM" id="SSF46785">
    <property type="entry name" value="Winged helix' DNA-binding domain"/>
    <property type="match status" value="1"/>
</dbReference>
<protein>
    <submittedName>
        <fullName evidence="5">Metalloregulator ArsR/SmtB family transcription factor</fullName>
    </submittedName>
</protein>
<dbReference type="NCBIfam" id="NF033788">
    <property type="entry name" value="HTH_metalloreg"/>
    <property type="match status" value="1"/>
</dbReference>
<dbReference type="InterPro" id="IPR011991">
    <property type="entry name" value="ArsR-like_HTH"/>
</dbReference>
<dbReference type="CDD" id="cd00090">
    <property type="entry name" value="HTH_ARSR"/>
    <property type="match status" value="1"/>
</dbReference>
<dbReference type="InterPro" id="IPR036388">
    <property type="entry name" value="WH-like_DNA-bd_sf"/>
</dbReference>
<dbReference type="PRINTS" id="PR00778">
    <property type="entry name" value="HTHARSR"/>
</dbReference>
<gene>
    <name evidence="5" type="ORF">R2363_06995</name>
</gene>
<organism evidence="5 6">
    <name type="scientific">Streptomyces roseolus</name>
    <dbReference type="NCBI Taxonomy" id="67358"/>
    <lineage>
        <taxon>Bacteria</taxon>
        <taxon>Bacillati</taxon>
        <taxon>Actinomycetota</taxon>
        <taxon>Actinomycetes</taxon>
        <taxon>Kitasatosporales</taxon>
        <taxon>Streptomycetaceae</taxon>
        <taxon>Streptomyces</taxon>
    </lineage>
</organism>
<dbReference type="InterPro" id="IPR036390">
    <property type="entry name" value="WH_DNA-bd_sf"/>
</dbReference>
<accession>A0ABU4K2E0</accession>
<dbReference type="PANTHER" id="PTHR33154:SF18">
    <property type="entry name" value="ARSENICAL RESISTANCE OPERON REPRESSOR"/>
    <property type="match status" value="1"/>
</dbReference>
<dbReference type="PANTHER" id="PTHR33154">
    <property type="entry name" value="TRANSCRIPTIONAL REGULATOR, ARSR FAMILY"/>
    <property type="match status" value="1"/>
</dbReference>
<keyword evidence="3" id="KW-0804">Transcription</keyword>
<keyword evidence="1" id="KW-0805">Transcription regulation</keyword>
<comment type="caution">
    <text evidence="5">The sequence shown here is derived from an EMBL/GenBank/DDBJ whole genome shotgun (WGS) entry which is preliminary data.</text>
</comment>
<dbReference type="SMART" id="SM00418">
    <property type="entry name" value="HTH_ARSR"/>
    <property type="match status" value="1"/>
</dbReference>
<reference evidence="5 6" key="1">
    <citation type="submission" date="2023-10" db="EMBL/GenBank/DDBJ databases">
        <authorList>
            <person name="Wang X.X."/>
        </authorList>
    </citation>
    <scope>NUCLEOTIDE SEQUENCE [LARGE SCALE GENOMIC DNA]</scope>
    <source>
        <strain evidence="5 6">NBRC 12816</strain>
    </source>
</reference>
<evidence type="ECO:0000259" key="4">
    <source>
        <dbReference type="PROSITE" id="PS50987"/>
    </source>
</evidence>
<keyword evidence="6" id="KW-1185">Reference proteome</keyword>
<dbReference type="Proteomes" id="UP001278571">
    <property type="component" value="Unassembled WGS sequence"/>
</dbReference>
<evidence type="ECO:0000256" key="3">
    <source>
        <dbReference type="ARBA" id="ARBA00023163"/>
    </source>
</evidence>
<dbReference type="InterPro" id="IPR001845">
    <property type="entry name" value="HTH_ArsR_DNA-bd_dom"/>
</dbReference>
<dbReference type="RefSeq" id="WP_319008446.1">
    <property type="nucleotide sequence ID" value="NZ_JAWJZF010000279.1"/>
</dbReference>
<evidence type="ECO:0000313" key="5">
    <source>
        <dbReference type="EMBL" id="MDX2291914.1"/>
    </source>
</evidence>
<evidence type="ECO:0000256" key="1">
    <source>
        <dbReference type="ARBA" id="ARBA00023015"/>
    </source>
</evidence>
<name>A0ABU4K2E0_9ACTN</name>